<accession>A0ABN9CVE1</accession>
<dbReference type="EMBL" id="CATNWA010012454">
    <property type="protein sequence ID" value="CAI9563496.1"/>
    <property type="molecule type" value="Genomic_DNA"/>
</dbReference>
<gene>
    <name evidence="1" type="ORF">SPARVUS_LOCUS5746687</name>
</gene>
<evidence type="ECO:0000313" key="2">
    <source>
        <dbReference type="Proteomes" id="UP001162483"/>
    </source>
</evidence>
<proteinExistence type="predicted"/>
<organism evidence="1 2">
    <name type="scientific">Staurois parvus</name>
    <dbReference type="NCBI Taxonomy" id="386267"/>
    <lineage>
        <taxon>Eukaryota</taxon>
        <taxon>Metazoa</taxon>
        <taxon>Chordata</taxon>
        <taxon>Craniata</taxon>
        <taxon>Vertebrata</taxon>
        <taxon>Euteleostomi</taxon>
        <taxon>Amphibia</taxon>
        <taxon>Batrachia</taxon>
        <taxon>Anura</taxon>
        <taxon>Neobatrachia</taxon>
        <taxon>Ranoidea</taxon>
        <taxon>Ranidae</taxon>
        <taxon>Staurois</taxon>
    </lineage>
</organism>
<name>A0ABN9CVE1_9NEOB</name>
<feature type="non-terminal residue" evidence="1">
    <location>
        <position position="1"/>
    </location>
</feature>
<dbReference type="Proteomes" id="UP001162483">
    <property type="component" value="Unassembled WGS sequence"/>
</dbReference>
<comment type="caution">
    <text evidence="1">The sequence shown here is derived from an EMBL/GenBank/DDBJ whole genome shotgun (WGS) entry which is preliminary data.</text>
</comment>
<sequence length="207" mass="22167">IGGALCPSDTEDHGKSRRCWFSHVISCVQSQLITWDMYTDHQGTDDQCALMISVAPEVPPVSAHQCHVPVPISATCQCPSVPRASAHQCHINATYQCPSVLPFNVTHQCQSVPPINANQCHLSVLPVSVAFSAAYQCHISVSCISAAFQCPSVMPVNAHQCNLPVPPHQCPSVPPINVLQCSLSVPITAASLAHISEGEKSLIYKIV</sequence>
<keyword evidence="2" id="KW-1185">Reference proteome</keyword>
<reference evidence="1" key="1">
    <citation type="submission" date="2023-05" db="EMBL/GenBank/DDBJ databases">
        <authorList>
            <person name="Stuckert A."/>
        </authorList>
    </citation>
    <scope>NUCLEOTIDE SEQUENCE</scope>
</reference>
<evidence type="ECO:0000313" key="1">
    <source>
        <dbReference type="EMBL" id="CAI9563496.1"/>
    </source>
</evidence>
<protein>
    <submittedName>
        <fullName evidence="1">Uncharacterized protein</fullName>
    </submittedName>
</protein>